<feature type="compositionally biased region" description="Low complexity" evidence="1">
    <location>
        <begin position="85"/>
        <end position="107"/>
    </location>
</feature>
<sequence>MTITHTDGYPVHHTKTDALLIGMAERYDVLITAKDGVFPLTALAEGKNAKALAILRTNTSKNLPTPPHTPKNSTAAPSPPDASHHTNPSPSPTTTPTAKSASASTAA</sequence>
<feature type="region of interest" description="Disordered" evidence="1">
    <location>
        <begin position="57"/>
        <end position="107"/>
    </location>
</feature>
<dbReference type="SUPFAM" id="SSF49503">
    <property type="entry name" value="Cupredoxins"/>
    <property type="match status" value="1"/>
</dbReference>
<protein>
    <recommendedName>
        <fullName evidence="2">Plastocyanin-like domain-containing protein</fullName>
    </recommendedName>
</protein>
<feature type="domain" description="Plastocyanin-like" evidence="2">
    <location>
        <begin position="1"/>
        <end position="58"/>
    </location>
</feature>
<gene>
    <name evidence="3" type="ORF">SAV31267_009530</name>
</gene>
<dbReference type="Proteomes" id="UP000299211">
    <property type="component" value="Unassembled WGS sequence"/>
</dbReference>
<comment type="caution">
    <text evidence="3">The sequence shown here is derived from an EMBL/GenBank/DDBJ whole genome shotgun (WGS) entry which is preliminary data.</text>
</comment>
<dbReference type="InterPro" id="IPR001117">
    <property type="entry name" value="Cu-oxidase_2nd"/>
</dbReference>
<evidence type="ECO:0000259" key="2">
    <source>
        <dbReference type="Pfam" id="PF00394"/>
    </source>
</evidence>
<evidence type="ECO:0000313" key="4">
    <source>
        <dbReference type="Proteomes" id="UP000299211"/>
    </source>
</evidence>
<evidence type="ECO:0000313" key="3">
    <source>
        <dbReference type="EMBL" id="GDY71468.1"/>
    </source>
</evidence>
<name>A0A4D4MHJ1_STRAX</name>
<dbReference type="Gene3D" id="2.60.40.420">
    <property type="entry name" value="Cupredoxins - blue copper proteins"/>
    <property type="match status" value="1"/>
</dbReference>
<reference evidence="3 4" key="1">
    <citation type="submission" date="2019-04" db="EMBL/GenBank/DDBJ databases">
        <title>Draft genome sequences of Streptomyces avermitilis ATCC 31267.</title>
        <authorList>
            <person name="Komaki H."/>
            <person name="Tamura T."/>
            <person name="Hosoyama A."/>
        </authorList>
    </citation>
    <scope>NUCLEOTIDE SEQUENCE [LARGE SCALE GENOMIC DNA]</scope>
    <source>
        <strain evidence="3 4">ATCC 31267</strain>
    </source>
</reference>
<organism evidence="3 4">
    <name type="scientific">Streptomyces avermitilis</name>
    <dbReference type="NCBI Taxonomy" id="33903"/>
    <lineage>
        <taxon>Bacteria</taxon>
        <taxon>Bacillati</taxon>
        <taxon>Actinomycetota</taxon>
        <taxon>Actinomycetes</taxon>
        <taxon>Kitasatosporales</taxon>
        <taxon>Streptomycetaceae</taxon>
        <taxon>Streptomyces</taxon>
    </lineage>
</organism>
<dbReference type="AlphaFoldDB" id="A0A4D4MHJ1"/>
<dbReference type="EMBL" id="BJHY01000001">
    <property type="protein sequence ID" value="GDY71468.1"/>
    <property type="molecule type" value="Genomic_DNA"/>
</dbReference>
<evidence type="ECO:0000256" key="1">
    <source>
        <dbReference type="SAM" id="MobiDB-lite"/>
    </source>
</evidence>
<dbReference type="Pfam" id="PF00394">
    <property type="entry name" value="Cu-oxidase"/>
    <property type="match status" value="1"/>
</dbReference>
<accession>A0A4D4MHJ1</accession>
<dbReference type="InterPro" id="IPR008972">
    <property type="entry name" value="Cupredoxin"/>
</dbReference>
<proteinExistence type="predicted"/>